<gene>
    <name evidence="3" type="ORF">GWP43_12520</name>
</gene>
<dbReference type="EMBL" id="CP048020">
    <property type="protein sequence ID" value="QHX44135.1"/>
    <property type="molecule type" value="Genomic_DNA"/>
</dbReference>
<evidence type="ECO:0000313" key="4">
    <source>
        <dbReference type="Proteomes" id="UP000464374"/>
    </source>
</evidence>
<dbReference type="Gene3D" id="3.40.50.150">
    <property type="entry name" value="Vaccinia Virus protein VP39"/>
    <property type="match status" value="1"/>
</dbReference>
<sequence length="250" mass="28150">MDDWFENESFWVQYAPIMFDTSRWKEAPAVAEGIFKLAGTGRQPQELKIFDAGCGLGRIAVELAILGARVTGVDLIKPFLDAASEAAAAENVTIEWVRADLREFIRPGAFDIAINMYTSFGYCKTIEEDALIISNIAQSLKEGGCFILEMLGREIAVRDFTAGEWFERAGYTVLTDFMVEGAWEGLRSHWQLYSKDGLKADHTFVQRLYAATELRQLMLSAGFTSVEIYGDFDRSPYNERARTMILVGYK</sequence>
<reference evidence="3 4" key="1">
    <citation type="submission" date="2020-01" db="EMBL/GenBank/DDBJ databases">
        <title>Complete genome sequence of a human oral phylogroup 1 Treponema sp. strain ATCC 700766, originally isolated from periodontitis dental plaque.</title>
        <authorList>
            <person name="Chan Y."/>
            <person name="Huo Y.-B."/>
            <person name="Yu X.-L."/>
            <person name="Zeng H."/>
            <person name="Leung W.-K."/>
            <person name="Watt R.M."/>
        </authorList>
    </citation>
    <scope>NUCLEOTIDE SEQUENCE [LARGE SCALE GENOMIC DNA]</scope>
    <source>
        <strain evidence="3 4">OMZ 804</strain>
    </source>
</reference>
<dbReference type="PANTHER" id="PTHR43861">
    <property type="entry name" value="TRANS-ACONITATE 2-METHYLTRANSFERASE-RELATED"/>
    <property type="match status" value="1"/>
</dbReference>
<keyword evidence="3" id="KW-0489">Methyltransferase</keyword>
<dbReference type="AlphaFoldDB" id="A0A6P1Y3N7"/>
<accession>A0A6P1Y3N7</accession>
<dbReference type="Proteomes" id="UP000464374">
    <property type="component" value="Chromosome"/>
</dbReference>
<dbReference type="GO" id="GO:0008168">
    <property type="term" value="F:methyltransferase activity"/>
    <property type="evidence" value="ECO:0007669"/>
    <property type="project" value="UniProtKB-KW"/>
</dbReference>
<dbReference type="InterPro" id="IPR041698">
    <property type="entry name" value="Methyltransf_25"/>
</dbReference>
<evidence type="ECO:0000259" key="2">
    <source>
        <dbReference type="Pfam" id="PF13649"/>
    </source>
</evidence>
<dbReference type="GO" id="GO:0032259">
    <property type="term" value="P:methylation"/>
    <property type="evidence" value="ECO:0007669"/>
    <property type="project" value="UniProtKB-KW"/>
</dbReference>
<dbReference type="KEGG" id="trz:GWP43_12520"/>
<evidence type="ECO:0000256" key="1">
    <source>
        <dbReference type="ARBA" id="ARBA00022679"/>
    </source>
</evidence>
<name>A0A6P1Y3N7_9SPIR</name>
<dbReference type="RefSeq" id="WP_162664421.1">
    <property type="nucleotide sequence ID" value="NZ_CP048020.1"/>
</dbReference>
<keyword evidence="1 3" id="KW-0808">Transferase</keyword>
<dbReference type="CDD" id="cd02440">
    <property type="entry name" value="AdoMet_MTases"/>
    <property type="match status" value="1"/>
</dbReference>
<feature type="domain" description="Methyltransferase" evidence="2">
    <location>
        <begin position="49"/>
        <end position="144"/>
    </location>
</feature>
<dbReference type="InterPro" id="IPR029063">
    <property type="entry name" value="SAM-dependent_MTases_sf"/>
</dbReference>
<evidence type="ECO:0000313" key="3">
    <source>
        <dbReference type="EMBL" id="QHX44135.1"/>
    </source>
</evidence>
<dbReference type="SUPFAM" id="SSF53335">
    <property type="entry name" value="S-adenosyl-L-methionine-dependent methyltransferases"/>
    <property type="match status" value="1"/>
</dbReference>
<dbReference type="Gene3D" id="2.20.25.110">
    <property type="entry name" value="S-adenosyl-L-methionine-dependent methyltransferases"/>
    <property type="match status" value="1"/>
</dbReference>
<organism evidence="3 4">
    <name type="scientific">Treponema vincentii</name>
    <dbReference type="NCBI Taxonomy" id="69710"/>
    <lineage>
        <taxon>Bacteria</taxon>
        <taxon>Pseudomonadati</taxon>
        <taxon>Spirochaetota</taxon>
        <taxon>Spirochaetia</taxon>
        <taxon>Spirochaetales</taxon>
        <taxon>Treponemataceae</taxon>
        <taxon>Treponema</taxon>
    </lineage>
</organism>
<dbReference type="Pfam" id="PF13649">
    <property type="entry name" value="Methyltransf_25"/>
    <property type="match status" value="1"/>
</dbReference>
<proteinExistence type="predicted"/>
<protein>
    <submittedName>
        <fullName evidence="3">Class I SAM-dependent methyltransferase</fullName>
    </submittedName>
</protein>